<evidence type="ECO:0000313" key="4">
    <source>
        <dbReference type="EMBL" id="MFG1374495.1"/>
    </source>
</evidence>
<name>A0ABW7A2K4_9HYPH</name>
<keyword evidence="3" id="KW-0812">Transmembrane</keyword>
<comment type="caution">
    <text evidence="4">The sequence shown here is derived from an EMBL/GenBank/DDBJ whole genome shotgun (WGS) entry which is preliminary data.</text>
</comment>
<protein>
    <recommendedName>
        <fullName evidence="6">Chromosome partition protein Smc</fullName>
    </recommendedName>
</protein>
<sequence length="425" mass="45999">MIEQIMYFTLGVLIATLVALLVLPAVWHRAVRLTTKRVEAAVPISIFEVQADKDQQRAFFALNQRRLELQTDAMRETITAHAATIETQRQRTFALETELKALQVQYHLATATGAERDVLLGEIQDQLTDRTATVARLEEELAARTSSLTALEAAHRTLETDAQALAATLATREATLVSERERIAALEKDTADLRSRLADTTRRLEETSAALESERTAAAEAKTVAAEAATSLSTDLAEIQAALALKTTESDGRREAIAALEAERDRLAGLLAIAERDLDANRAVVHAFEQRRASEFVAAETENRRLADTLHMLKADHALMEEAIQRAPREAEATPLLAPEGLDAVRDGVTEVAAKLAALTAKLEGPGSPVRRLVADDATGELAARIRLLLDQDTVHEVEAAVDTPAAEPAAAKRSASKRGRAVAG</sequence>
<feature type="compositionally biased region" description="Basic residues" evidence="2">
    <location>
        <begin position="415"/>
        <end position="425"/>
    </location>
</feature>
<dbReference type="Proteomes" id="UP001604002">
    <property type="component" value="Unassembled WGS sequence"/>
</dbReference>
<keyword evidence="3" id="KW-1133">Transmembrane helix</keyword>
<organism evidence="4 5">
    <name type="scientific">Xanthobacter oligotrophicus</name>
    <dbReference type="NCBI Taxonomy" id="2607286"/>
    <lineage>
        <taxon>Bacteria</taxon>
        <taxon>Pseudomonadati</taxon>
        <taxon>Pseudomonadota</taxon>
        <taxon>Alphaproteobacteria</taxon>
        <taxon>Hyphomicrobiales</taxon>
        <taxon>Xanthobacteraceae</taxon>
        <taxon>Xanthobacter</taxon>
    </lineage>
</organism>
<dbReference type="SUPFAM" id="SSF90257">
    <property type="entry name" value="Myosin rod fragments"/>
    <property type="match status" value="1"/>
</dbReference>
<dbReference type="RefSeq" id="WP_393994140.1">
    <property type="nucleotide sequence ID" value="NZ_JBAFVH010000013.1"/>
</dbReference>
<reference evidence="4 5" key="1">
    <citation type="submission" date="2024-02" db="EMBL/GenBank/DDBJ databases">
        <title>Expansion and revision of Xanthobacter and proposal of Roseixanthobacter gen. nov.</title>
        <authorList>
            <person name="Soltysiak M.P.M."/>
            <person name="Jalihal A."/>
            <person name="Ory A."/>
            <person name="Chrisophersen C."/>
            <person name="Lee A.D."/>
            <person name="Boulton J."/>
            <person name="Springer M."/>
        </authorList>
    </citation>
    <scope>NUCLEOTIDE SEQUENCE [LARGE SCALE GENOMIC DNA]</scope>
    <source>
        <strain evidence="4 5">23A</strain>
    </source>
</reference>
<keyword evidence="3" id="KW-0472">Membrane</keyword>
<accession>A0ABW7A2K4</accession>
<evidence type="ECO:0000313" key="5">
    <source>
        <dbReference type="Proteomes" id="UP001604002"/>
    </source>
</evidence>
<dbReference type="EMBL" id="JBAFVH010000013">
    <property type="protein sequence ID" value="MFG1374495.1"/>
    <property type="molecule type" value="Genomic_DNA"/>
</dbReference>
<evidence type="ECO:0008006" key="6">
    <source>
        <dbReference type="Google" id="ProtNLM"/>
    </source>
</evidence>
<proteinExistence type="predicted"/>
<evidence type="ECO:0000256" key="1">
    <source>
        <dbReference type="SAM" id="Coils"/>
    </source>
</evidence>
<feature type="region of interest" description="Disordered" evidence="2">
    <location>
        <begin position="406"/>
        <end position="425"/>
    </location>
</feature>
<keyword evidence="5" id="KW-1185">Reference proteome</keyword>
<keyword evidence="1" id="KW-0175">Coiled coil</keyword>
<evidence type="ECO:0000256" key="3">
    <source>
        <dbReference type="SAM" id="Phobius"/>
    </source>
</evidence>
<feature type="coiled-coil region" evidence="1">
    <location>
        <begin position="120"/>
        <end position="203"/>
    </location>
</feature>
<feature type="transmembrane region" description="Helical" evidence="3">
    <location>
        <begin position="6"/>
        <end position="27"/>
    </location>
</feature>
<gene>
    <name evidence="4" type="ORF">V5F32_20150</name>
</gene>
<evidence type="ECO:0000256" key="2">
    <source>
        <dbReference type="SAM" id="MobiDB-lite"/>
    </source>
</evidence>